<dbReference type="Proteomes" id="UP000027238">
    <property type="component" value="Unassembled WGS sequence"/>
</dbReference>
<protein>
    <recommendedName>
        <fullName evidence="1">HNH nuclease domain-containing protein</fullName>
    </recommendedName>
</protein>
<evidence type="ECO:0000259" key="1">
    <source>
        <dbReference type="Pfam" id="PF13391"/>
    </source>
</evidence>
<dbReference type="EMBL" id="JMSE01001044">
    <property type="protein sequence ID" value="KDN65326.1"/>
    <property type="molecule type" value="Genomic_DNA"/>
</dbReference>
<gene>
    <name evidence="2" type="ORF">CSUB01_05308</name>
</gene>
<dbReference type="InterPro" id="IPR003615">
    <property type="entry name" value="HNH_nuc"/>
</dbReference>
<dbReference type="HOGENOM" id="CLU_049186_0_0_1"/>
<accession>A0A066XHU9</accession>
<reference evidence="3" key="1">
    <citation type="journal article" date="2014" name="Genome Announc.">
        <title>Draft genome sequence of Colletotrichum sublineola, a destructive pathogen of cultivated sorghum.</title>
        <authorList>
            <person name="Baroncelli R."/>
            <person name="Sanz-Martin J.M."/>
            <person name="Rech G.E."/>
            <person name="Sukno S.A."/>
            <person name="Thon M.R."/>
        </authorList>
    </citation>
    <scope>NUCLEOTIDE SEQUENCE [LARGE SCALE GENOMIC DNA]</scope>
    <source>
        <strain evidence="3">TX430BB</strain>
    </source>
</reference>
<name>A0A066XHU9_COLSU</name>
<dbReference type="eggNOG" id="ENOG502SCMH">
    <property type="taxonomic scope" value="Eukaryota"/>
</dbReference>
<proteinExistence type="predicted"/>
<evidence type="ECO:0000313" key="3">
    <source>
        <dbReference type="Proteomes" id="UP000027238"/>
    </source>
</evidence>
<dbReference type="OMA" id="TKHADYE"/>
<organism evidence="2 3">
    <name type="scientific">Colletotrichum sublineola</name>
    <name type="common">Sorghum anthracnose fungus</name>
    <dbReference type="NCBI Taxonomy" id="1173701"/>
    <lineage>
        <taxon>Eukaryota</taxon>
        <taxon>Fungi</taxon>
        <taxon>Dikarya</taxon>
        <taxon>Ascomycota</taxon>
        <taxon>Pezizomycotina</taxon>
        <taxon>Sordariomycetes</taxon>
        <taxon>Hypocreomycetidae</taxon>
        <taxon>Glomerellales</taxon>
        <taxon>Glomerellaceae</taxon>
        <taxon>Colletotrichum</taxon>
        <taxon>Colletotrichum graminicola species complex</taxon>
    </lineage>
</organism>
<dbReference type="STRING" id="1173701.A0A066XHU9"/>
<dbReference type="OrthoDB" id="2104739at2759"/>
<feature type="domain" description="HNH nuclease" evidence="1">
    <location>
        <begin position="194"/>
        <end position="265"/>
    </location>
</feature>
<sequence>MATHPPLTNPLDTVIPHPFSDEELVDSQSELSSALSDPATQSELWEETEEILRWDNPSPGLKKACMVLRVFQQMLSSHGQTTLMVDIKLCGRNQRKLRNFGTYLVNTILKPMKLASNARSARSTPASPSRGAANAITQMAAIIQPSNRNRQETLQAECLRRDGFRCAYTLLPDENSARKRLIDVPAGATVMETNLSHILPLALRTFDGAVQREKDAVAMVWHGLYRYFPQIKNKIDSGSLNQHENLITFATTTHARFDNHRLAFEPVTNQPNKYRIRILDIYPPSFQPPPGHRDLMILRSSDNNFPLPDPDYFRVHYTIAKILDVSGIGEEIEAEISASRLDPENLNPDGSTDLGAILCRKMLMNI</sequence>
<evidence type="ECO:0000313" key="2">
    <source>
        <dbReference type="EMBL" id="KDN65326.1"/>
    </source>
</evidence>
<keyword evidence="3" id="KW-1185">Reference proteome</keyword>
<dbReference type="AlphaFoldDB" id="A0A066XHU9"/>
<dbReference type="Pfam" id="PF13391">
    <property type="entry name" value="HNH_2"/>
    <property type="match status" value="1"/>
</dbReference>
<comment type="caution">
    <text evidence="2">The sequence shown here is derived from an EMBL/GenBank/DDBJ whole genome shotgun (WGS) entry which is preliminary data.</text>
</comment>